<reference evidence="8 9" key="1">
    <citation type="journal article" date="2017" name="Nature">
        <title>The Apostasia genome and the evolution of orchids.</title>
        <authorList>
            <person name="Zhang G.Q."/>
            <person name="Liu K.W."/>
            <person name="Li Z."/>
            <person name="Lohaus R."/>
            <person name="Hsiao Y.Y."/>
            <person name="Niu S.C."/>
            <person name="Wang J.Y."/>
            <person name="Lin Y.C."/>
            <person name="Xu Q."/>
            <person name="Chen L.J."/>
            <person name="Yoshida K."/>
            <person name="Fujiwara S."/>
            <person name="Wang Z.W."/>
            <person name="Zhang Y.Q."/>
            <person name="Mitsuda N."/>
            <person name="Wang M."/>
            <person name="Liu G.H."/>
            <person name="Pecoraro L."/>
            <person name="Huang H.X."/>
            <person name="Xiao X.J."/>
            <person name="Lin M."/>
            <person name="Wu X.Y."/>
            <person name="Wu W.L."/>
            <person name="Chen Y.Y."/>
            <person name="Chang S.B."/>
            <person name="Sakamoto S."/>
            <person name="Ohme-Takagi M."/>
            <person name="Yagi M."/>
            <person name="Zeng S.J."/>
            <person name="Shen C.Y."/>
            <person name="Yeh C.M."/>
            <person name="Luo Y.B."/>
            <person name="Tsai W.C."/>
            <person name="Van de Peer Y."/>
            <person name="Liu Z.J."/>
        </authorList>
    </citation>
    <scope>NUCLEOTIDE SEQUENCE [LARGE SCALE GENOMIC DNA]</scope>
    <source>
        <strain evidence="9">cv. Shenzhen</strain>
        <tissue evidence="8">Stem</tissue>
    </source>
</reference>
<keyword evidence="1" id="KW-0479">Metal-binding</keyword>
<dbReference type="PANTHER" id="PTHR45798">
    <property type="entry name" value="RING-H2 FINGER PROTEIN ATL61-RELATED-RELATED"/>
    <property type="match status" value="1"/>
</dbReference>
<evidence type="ECO:0000256" key="6">
    <source>
        <dbReference type="SAM" id="Phobius"/>
    </source>
</evidence>
<dbReference type="InterPro" id="IPR013083">
    <property type="entry name" value="Znf_RING/FYVE/PHD"/>
</dbReference>
<dbReference type="CDD" id="cd16461">
    <property type="entry name" value="RING-H2_EL5-like"/>
    <property type="match status" value="1"/>
</dbReference>
<sequence length="182" mass="19406">MASSPQPTIPSPPRPFQPSAAPSAAPSANNPNRLDYYYFVVGLALVAVVLLVTNAVAIGCCSWFRRFLAARGLVSGGPLSGDQVQRWIPAHKYRRKEQQDDGECAVCLSPFADGDEVRQLPQCRHSFHAACIDKWLRSHSSCPVCRSGVLPTPSHSVEIVACSGLHSQENLIGAGGAVVASV</sequence>
<dbReference type="Pfam" id="PF13639">
    <property type="entry name" value="zf-RING_2"/>
    <property type="match status" value="1"/>
</dbReference>
<dbReference type="SMART" id="SM00184">
    <property type="entry name" value="RING"/>
    <property type="match status" value="1"/>
</dbReference>
<evidence type="ECO:0000256" key="5">
    <source>
        <dbReference type="SAM" id="MobiDB-lite"/>
    </source>
</evidence>
<keyword evidence="3" id="KW-0862">Zinc</keyword>
<feature type="compositionally biased region" description="Pro residues" evidence="5">
    <location>
        <begin position="7"/>
        <end position="16"/>
    </location>
</feature>
<dbReference type="PROSITE" id="PS50089">
    <property type="entry name" value="ZF_RING_2"/>
    <property type="match status" value="1"/>
</dbReference>
<dbReference type="EMBL" id="KZ451923">
    <property type="protein sequence ID" value="PKA61894.1"/>
    <property type="molecule type" value="Genomic_DNA"/>
</dbReference>
<proteinExistence type="predicted"/>
<evidence type="ECO:0000313" key="8">
    <source>
        <dbReference type="EMBL" id="PKA61894.1"/>
    </source>
</evidence>
<feature type="transmembrane region" description="Helical" evidence="6">
    <location>
        <begin position="36"/>
        <end position="64"/>
    </location>
</feature>
<keyword evidence="9" id="KW-1185">Reference proteome</keyword>
<dbReference type="SUPFAM" id="SSF57850">
    <property type="entry name" value="RING/U-box"/>
    <property type="match status" value="1"/>
</dbReference>
<dbReference type="Proteomes" id="UP000236161">
    <property type="component" value="Unassembled WGS sequence"/>
</dbReference>
<evidence type="ECO:0000256" key="4">
    <source>
        <dbReference type="PROSITE-ProRule" id="PRU00175"/>
    </source>
</evidence>
<keyword evidence="6" id="KW-0472">Membrane</keyword>
<evidence type="ECO:0000256" key="2">
    <source>
        <dbReference type="ARBA" id="ARBA00022771"/>
    </source>
</evidence>
<keyword evidence="8" id="KW-0808">Transferase</keyword>
<dbReference type="GO" id="GO:0016567">
    <property type="term" value="P:protein ubiquitination"/>
    <property type="evidence" value="ECO:0007669"/>
    <property type="project" value="UniProtKB-UniPathway"/>
</dbReference>
<evidence type="ECO:0000256" key="3">
    <source>
        <dbReference type="ARBA" id="ARBA00022833"/>
    </source>
</evidence>
<dbReference type="EC" id="2.3.-.-" evidence="8"/>
<dbReference type="InterPro" id="IPR052788">
    <property type="entry name" value="RING-type_E3_ligase_ATL"/>
</dbReference>
<dbReference type="GO" id="GO:0008270">
    <property type="term" value="F:zinc ion binding"/>
    <property type="evidence" value="ECO:0007669"/>
    <property type="project" value="UniProtKB-KW"/>
</dbReference>
<keyword evidence="6" id="KW-1133">Transmembrane helix</keyword>
<accession>A0A2I0B295</accession>
<evidence type="ECO:0000313" key="9">
    <source>
        <dbReference type="Proteomes" id="UP000236161"/>
    </source>
</evidence>
<protein>
    <submittedName>
        <fullName evidence="8">RING-H2 finger protein ATL80</fullName>
        <ecNumber evidence="8">2.3.-.-</ecNumber>
    </submittedName>
</protein>
<keyword evidence="8" id="KW-0012">Acyltransferase</keyword>
<dbReference type="UniPathway" id="UPA00143"/>
<feature type="compositionally biased region" description="Low complexity" evidence="5">
    <location>
        <begin position="17"/>
        <end position="27"/>
    </location>
</feature>
<dbReference type="InterPro" id="IPR001841">
    <property type="entry name" value="Znf_RING"/>
</dbReference>
<name>A0A2I0B295_9ASPA</name>
<dbReference type="STRING" id="1088818.A0A2I0B295"/>
<dbReference type="OrthoDB" id="8062037at2759"/>
<keyword evidence="2 4" id="KW-0863">Zinc-finger</keyword>
<feature type="region of interest" description="Disordered" evidence="5">
    <location>
        <begin position="1"/>
        <end position="27"/>
    </location>
</feature>
<organism evidence="8 9">
    <name type="scientific">Apostasia shenzhenica</name>
    <dbReference type="NCBI Taxonomy" id="1088818"/>
    <lineage>
        <taxon>Eukaryota</taxon>
        <taxon>Viridiplantae</taxon>
        <taxon>Streptophyta</taxon>
        <taxon>Embryophyta</taxon>
        <taxon>Tracheophyta</taxon>
        <taxon>Spermatophyta</taxon>
        <taxon>Magnoliopsida</taxon>
        <taxon>Liliopsida</taxon>
        <taxon>Asparagales</taxon>
        <taxon>Orchidaceae</taxon>
        <taxon>Apostasioideae</taxon>
        <taxon>Apostasia</taxon>
    </lineage>
</organism>
<keyword evidence="6" id="KW-0812">Transmembrane</keyword>
<feature type="domain" description="RING-type" evidence="7">
    <location>
        <begin position="104"/>
        <end position="146"/>
    </location>
</feature>
<dbReference type="AlphaFoldDB" id="A0A2I0B295"/>
<evidence type="ECO:0000256" key="1">
    <source>
        <dbReference type="ARBA" id="ARBA00022723"/>
    </source>
</evidence>
<dbReference type="PANTHER" id="PTHR45798:SF97">
    <property type="entry name" value="ALCOHOL-SENSITIVE RING FINGER PROTEIN 1"/>
    <property type="match status" value="1"/>
</dbReference>
<gene>
    <name evidence="8" type="primary">ATL80</name>
    <name evidence="8" type="ORF">AXF42_Ash008726</name>
</gene>
<dbReference type="Gene3D" id="3.30.40.10">
    <property type="entry name" value="Zinc/RING finger domain, C3HC4 (zinc finger)"/>
    <property type="match status" value="1"/>
</dbReference>
<evidence type="ECO:0000259" key="7">
    <source>
        <dbReference type="PROSITE" id="PS50089"/>
    </source>
</evidence>
<dbReference type="GO" id="GO:0016746">
    <property type="term" value="F:acyltransferase activity"/>
    <property type="evidence" value="ECO:0007669"/>
    <property type="project" value="UniProtKB-KW"/>
</dbReference>